<comment type="caution">
    <text evidence="2">The sequence shown here is derived from an EMBL/GenBank/DDBJ whole genome shotgun (WGS) entry which is preliminary data.</text>
</comment>
<accession>A0A4R5AF99</accession>
<dbReference type="Pfam" id="PF01547">
    <property type="entry name" value="SBP_bac_1"/>
    <property type="match status" value="1"/>
</dbReference>
<proteinExistence type="predicted"/>
<evidence type="ECO:0000313" key="2">
    <source>
        <dbReference type="EMBL" id="TDD71243.1"/>
    </source>
</evidence>
<dbReference type="OrthoDB" id="9780991at2"/>
<evidence type="ECO:0000313" key="3">
    <source>
        <dbReference type="Proteomes" id="UP000295217"/>
    </source>
</evidence>
<dbReference type="InterPro" id="IPR006059">
    <property type="entry name" value="SBP"/>
</dbReference>
<dbReference type="EMBL" id="SMLB01000006">
    <property type="protein sequence ID" value="TDD71243.1"/>
    <property type="molecule type" value="Genomic_DNA"/>
</dbReference>
<organism evidence="2 3">
    <name type="scientific">Jiangella aurantiaca</name>
    <dbReference type="NCBI Taxonomy" id="2530373"/>
    <lineage>
        <taxon>Bacteria</taxon>
        <taxon>Bacillati</taxon>
        <taxon>Actinomycetota</taxon>
        <taxon>Actinomycetes</taxon>
        <taxon>Jiangellales</taxon>
        <taxon>Jiangellaceae</taxon>
        <taxon>Jiangella</taxon>
    </lineage>
</organism>
<dbReference type="PANTHER" id="PTHR43649:SF12">
    <property type="entry name" value="DIACETYLCHITOBIOSE BINDING PROTEIN DASA"/>
    <property type="match status" value="1"/>
</dbReference>
<dbReference type="PANTHER" id="PTHR43649">
    <property type="entry name" value="ARABINOSE-BINDING PROTEIN-RELATED"/>
    <property type="match status" value="1"/>
</dbReference>
<sequence>MSPVTSLPWSPGSTALVNATGAVFVVTCYFTDMTRVAAARPSGPLPRAGLDRSPPWLQSRVTGDICRPRDGDLNSGRAVRRRPRRSPEHRSHTMSRLTRSACALALSGTVVLIAAACSPPSPQVGNNNPTSESGPIELRFWTNLTVDAQAGVIEEQARSCVAELDDVSIEFEAVPFDSMYARMVTAFRGGQGPDIMNTIEGAISFGEAGGYLTPVDDVIDEHGRYDFIASFLHAATKDDHVWGVPDWALHQEVWYRKDLFEAAGVEVPTSWDELLDVARAVDRVDGETRGFAVPLGSALVAPQTYYQFLYANGVYTFDPDTGEYAFDRDREAAVEATQYMLDLYDAASPPEARTWGWNEFRTAFADGDLAMVMDFGAVVGMAAEQNPDLLDEISSFPLPTPETGDEPGGILGGGYYYMIGASNPRREAAAKDVVGCLLQPELVAERTNTRPVFALPATQSAADSPTYRSHPMVQRFAAEIETIREVELPRWYRYGMEAGLNPLAGQIEATTFIGDHLQSAAAGRITAAEAVDAIDADLRRLVRQQ</sequence>
<dbReference type="CDD" id="cd13585">
    <property type="entry name" value="PBP2_TMBP_like"/>
    <property type="match status" value="1"/>
</dbReference>
<dbReference type="SUPFAM" id="SSF53850">
    <property type="entry name" value="Periplasmic binding protein-like II"/>
    <property type="match status" value="1"/>
</dbReference>
<protein>
    <submittedName>
        <fullName evidence="2">Sugar ABC transporter substrate-binding protein</fullName>
    </submittedName>
</protein>
<dbReference type="AlphaFoldDB" id="A0A4R5AF99"/>
<evidence type="ECO:0000256" key="1">
    <source>
        <dbReference type="SAM" id="MobiDB-lite"/>
    </source>
</evidence>
<dbReference type="Gene3D" id="3.40.190.10">
    <property type="entry name" value="Periplasmic binding protein-like II"/>
    <property type="match status" value="1"/>
</dbReference>
<name>A0A4R5AF99_9ACTN</name>
<keyword evidence="3" id="KW-1185">Reference proteome</keyword>
<reference evidence="2 3" key="1">
    <citation type="submission" date="2019-02" db="EMBL/GenBank/DDBJ databases">
        <title>Draft genome sequences of novel Actinobacteria.</title>
        <authorList>
            <person name="Sahin N."/>
            <person name="Ay H."/>
            <person name="Saygin H."/>
        </authorList>
    </citation>
    <scope>NUCLEOTIDE SEQUENCE [LARGE SCALE GENOMIC DNA]</scope>
    <source>
        <strain evidence="2 3">8K307</strain>
    </source>
</reference>
<dbReference type="Proteomes" id="UP000295217">
    <property type="component" value="Unassembled WGS sequence"/>
</dbReference>
<gene>
    <name evidence="2" type="ORF">E1262_06405</name>
</gene>
<feature type="region of interest" description="Disordered" evidence="1">
    <location>
        <begin position="49"/>
        <end position="95"/>
    </location>
</feature>
<dbReference type="InterPro" id="IPR050490">
    <property type="entry name" value="Bact_solute-bd_prot1"/>
</dbReference>